<dbReference type="SMART" id="SM00894">
    <property type="entry name" value="Excalibur"/>
    <property type="match status" value="1"/>
</dbReference>
<dbReference type="AlphaFoldDB" id="A0A4R0HGJ7"/>
<comment type="caution">
    <text evidence="3">The sequence shown here is derived from an EMBL/GenBank/DDBJ whole genome shotgun (WGS) entry which is preliminary data.</text>
</comment>
<feature type="region of interest" description="Disordered" evidence="1">
    <location>
        <begin position="1"/>
        <end position="92"/>
    </location>
</feature>
<name>A0A4R0HGJ7_9ACTN</name>
<gene>
    <name evidence="3" type="ORF">E0H45_19445</name>
</gene>
<reference evidence="3 4" key="1">
    <citation type="submission" date="2019-02" db="EMBL/GenBank/DDBJ databases">
        <title>Kribbella capetownensis sp. nov. and Kribbella speibonae sp. nov., isolated from soil.</title>
        <authorList>
            <person name="Curtis S.M."/>
            <person name="Norton I."/>
            <person name="Everest G.J."/>
            <person name="Meyers P.R."/>
        </authorList>
    </citation>
    <scope>NUCLEOTIDE SEQUENCE [LARGE SCALE GENOMIC DNA]</scope>
    <source>
        <strain evidence="3 4">KCTC 29219</strain>
    </source>
</reference>
<dbReference type="EMBL" id="SJJZ01000002">
    <property type="protein sequence ID" value="TCC08814.1"/>
    <property type="molecule type" value="Genomic_DNA"/>
</dbReference>
<dbReference type="InterPro" id="IPR008613">
    <property type="entry name" value="Excalibur_Ca-bd_domain"/>
</dbReference>
<feature type="compositionally biased region" description="Low complexity" evidence="1">
    <location>
        <begin position="46"/>
        <end position="76"/>
    </location>
</feature>
<evidence type="ECO:0000313" key="3">
    <source>
        <dbReference type="EMBL" id="TCC08814.1"/>
    </source>
</evidence>
<evidence type="ECO:0000313" key="4">
    <source>
        <dbReference type="Proteomes" id="UP000292346"/>
    </source>
</evidence>
<organism evidence="3 4">
    <name type="scientific">Kribbella soli</name>
    <dbReference type="NCBI Taxonomy" id="1124743"/>
    <lineage>
        <taxon>Bacteria</taxon>
        <taxon>Bacillati</taxon>
        <taxon>Actinomycetota</taxon>
        <taxon>Actinomycetes</taxon>
        <taxon>Propionibacteriales</taxon>
        <taxon>Kribbellaceae</taxon>
        <taxon>Kribbella</taxon>
    </lineage>
</organism>
<feature type="compositionally biased region" description="Low complexity" evidence="1">
    <location>
        <begin position="24"/>
        <end position="37"/>
    </location>
</feature>
<feature type="domain" description="Excalibur calcium-binding" evidence="2">
    <location>
        <begin position="96"/>
        <end position="132"/>
    </location>
</feature>
<keyword evidence="4" id="KW-1185">Reference proteome</keyword>
<dbReference type="Pfam" id="PF05901">
    <property type="entry name" value="Excalibur"/>
    <property type="match status" value="1"/>
</dbReference>
<accession>A0A4R0HGJ7</accession>
<sequence length="136" mass="13569">MVLVLLSPFGGSGDSTSTAPVFGPSAPATTPVPQAPTRSTEQPARVVATTPTPTSTPTLTPTESPTPSEATTTAPTTPTPTPTVVPTPTSTPTTVVFRSCAEARAAGKAPLHRGDPGYSAALDRNGDGVACDRGNS</sequence>
<dbReference type="Proteomes" id="UP000292346">
    <property type="component" value="Unassembled WGS sequence"/>
</dbReference>
<evidence type="ECO:0000259" key="2">
    <source>
        <dbReference type="SMART" id="SM00894"/>
    </source>
</evidence>
<evidence type="ECO:0000256" key="1">
    <source>
        <dbReference type="SAM" id="MobiDB-lite"/>
    </source>
</evidence>
<proteinExistence type="predicted"/>
<protein>
    <submittedName>
        <fullName evidence="3">Excalibur calcium-binding domain-containing protein</fullName>
    </submittedName>
</protein>
<feature type="region of interest" description="Disordered" evidence="1">
    <location>
        <begin position="105"/>
        <end position="136"/>
    </location>
</feature>
<dbReference type="OrthoDB" id="5196645at2"/>